<dbReference type="OrthoDB" id="8576080at2"/>
<proteinExistence type="predicted"/>
<dbReference type="Gene3D" id="3.20.20.80">
    <property type="entry name" value="Glycosidases"/>
    <property type="match status" value="1"/>
</dbReference>
<dbReference type="Proteomes" id="UP000215145">
    <property type="component" value="Unassembled WGS sequence"/>
</dbReference>
<dbReference type="AlphaFoldDB" id="A0A229NXA6"/>
<keyword evidence="2" id="KW-1185">Reference proteome</keyword>
<dbReference type="RefSeq" id="WP_089525380.1">
    <property type="nucleotide sequence ID" value="NZ_NMUQ01000002.1"/>
</dbReference>
<organism evidence="1 2">
    <name type="scientific">Paenibacillus herberti</name>
    <dbReference type="NCBI Taxonomy" id="1619309"/>
    <lineage>
        <taxon>Bacteria</taxon>
        <taxon>Bacillati</taxon>
        <taxon>Bacillota</taxon>
        <taxon>Bacilli</taxon>
        <taxon>Bacillales</taxon>
        <taxon>Paenibacillaceae</taxon>
        <taxon>Paenibacillus</taxon>
    </lineage>
</organism>
<evidence type="ECO:0000313" key="1">
    <source>
        <dbReference type="EMBL" id="OXM14563.1"/>
    </source>
</evidence>
<name>A0A229NXA6_9BACL</name>
<gene>
    <name evidence="1" type="ORF">CGZ75_16660</name>
</gene>
<accession>A0A229NXA6</accession>
<protein>
    <submittedName>
        <fullName evidence="1">Uncharacterized protein</fullName>
    </submittedName>
</protein>
<evidence type="ECO:0000313" key="2">
    <source>
        <dbReference type="Proteomes" id="UP000215145"/>
    </source>
</evidence>
<comment type="caution">
    <text evidence="1">The sequence shown here is derived from an EMBL/GenBank/DDBJ whole genome shotgun (WGS) entry which is preliminary data.</text>
</comment>
<sequence length="433" mass="50309">MYIKEIAASFYPWDLADEGVETCIDNVVRLCDVNSVYLVGLMHKEKRPLDQLYYPHNPKRKFYIPEDSRVYYQMDEANFANTPLKPLYSNEEFLKQKNWLNELVTYARKKELKVGVEISHTIYDADIAERDYPEILQRNVYGEPVGGEKIIDQRVLCPNHDYVREYIKALFYDTALNNDIDYIQSCLVMFYEGRPLQNDYDREIANVLGVLHGGCFCQSCAHKAKAMGYNWDQIKHDMTELYDIATERELMDMMTLSLLDQGNLLATGLLLEYPSFYQWLEFRTKSITELFKDIYGSIKRANPKVEFRYNTYIRYPELGGMNFASIRDYVDSVRESDYSEQSGDLKRLELKRQKILKIRRAIGYEKDLLAGVGIRMNANEEIVRESLKMLGKLGIDGISLGHYDGATFARLQAVKEGMIEGEILMQQGKHAET</sequence>
<dbReference type="EMBL" id="NMUQ01000002">
    <property type="protein sequence ID" value="OXM14563.1"/>
    <property type="molecule type" value="Genomic_DNA"/>
</dbReference>
<reference evidence="1 2" key="1">
    <citation type="submission" date="2017-07" db="EMBL/GenBank/DDBJ databases">
        <title>Paenibacillus herberti R33 genome sequencing and assembly.</title>
        <authorList>
            <person name="Su W."/>
        </authorList>
    </citation>
    <scope>NUCLEOTIDE SEQUENCE [LARGE SCALE GENOMIC DNA]</scope>
    <source>
        <strain evidence="1 2">R33</strain>
    </source>
</reference>